<dbReference type="GO" id="GO:0016042">
    <property type="term" value="P:lipid catabolic process"/>
    <property type="evidence" value="ECO:0007669"/>
    <property type="project" value="UniProtKB-KW"/>
</dbReference>
<name>A0A5J4T8P2_9EUKA</name>
<keyword evidence="2" id="KW-0732">Signal</keyword>
<evidence type="ECO:0000256" key="3">
    <source>
        <dbReference type="ARBA" id="ARBA00022801"/>
    </source>
</evidence>
<dbReference type="InterPro" id="IPR007000">
    <property type="entry name" value="PLipase_B-like"/>
</dbReference>
<dbReference type="Gene3D" id="3.60.60.30">
    <property type="match status" value="1"/>
</dbReference>
<evidence type="ECO:0000313" key="9">
    <source>
        <dbReference type="Proteomes" id="UP000324800"/>
    </source>
</evidence>
<dbReference type="PANTHER" id="PTHR12370">
    <property type="entry name" value="PHOSPHOLIPASE B-RELATED"/>
    <property type="match status" value="1"/>
</dbReference>
<reference evidence="8 9" key="1">
    <citation type="submission" date="2019-03" db="EMBL/GenBank/DDBJ databases">
        <title>Single cell metagenomics reveals metabolic interactions within the superorganism composed of flagellate Streblomastix strix and complex community of Bacteroidetes bacteria on its surface.</title>
        <authorList>
            <person name="Treitli S.C."/>
            <person name="Kolisko M."/>
            <person name="Husnik F."/>
            <person name="Keeling P."/>
            <person name="Hampl V."/>
        </authorList>
    </citation>
    <scope>NUCLEOTIDE SEQUENCE [LARGE SCALE GENOMIC DNA]</scope>
    <source>
        <strain evidence="8">ST1C</strain>
    </source>
</reference>
<comment type="caution">
    <text evidence="8">The sequence shown here is derived from an EMBL/GenBank/DDBJ whole genome shotgun (WGS) entry which is preliminary data.</text>
</comment>
<gene>
    <name evidence="8" type="ORF">EZS28_049856</name>
</gene>
<dbReference type="EMBL" id="SNRW01036003">
    <property type="protein sequence ID" value="KAA6354617.1"/>
    <property type="molecule type" value="Genomic_DNA"/>
</dbReference>
<evidence type="ECO:0000256" key="4">
    <source>
        <dbReference type="ARBA" id="ARBA00022963"/>
    </source>
</evidence>
<dbReference type="Pfam" id="PF04916">
    <property type="entry name" value="Phospholip_B"/>
    <property type="match status" value="1"/>
</dbReference>
<evidence type="ECO:0000256" key="5">
    <source>
        <dbReference type="ARBA" id="ARBA00023098"/>
    </source>
</evidence>
<proteinExistence type="inferred from homology"/>
<dbReference type="Proteomes" id="UP000324800">
    <property type="component" value="Unassembled WGS sequence"/>
</dbReference>
<keyword evidence="3 7" id="KW-0378">Hydrolase</keyword>
<dbReference type="GO" id="GO:0004620">
    <property type="term" value="F:phospholipase activity"/>
    <property type="evidence" value="ECO:0007669"/>
    <property type="project" value="InterPro"/>
</dbReference>
<organism evidence="8 9">
    <name type="scientific">Streblomastix strix</name>
    <dbReference type="NCBI Taxonomy" id="222440"/>
    <lineage>
        <taxon>Eukaryota</taxon>
        <taxon>Metamonada</taxon>
        <taxon>Preaxostyla</taxon>
        <taxon>Oxymonadida</taxon>
        <taxon>Streblomastigidae</taxon>
        <taxon>Streblomastix</taxon>
    </lineage>
</organism>
<protein>
    <recommendedName>
        <fullName evidence="7">Phospholipase B-like</fullName>
        <ecNumber evidence="7">3.1.1.-</ecNumber>
    </recommendedName>
</protein>
<evidence type="ECO:0000256" key="1">
    <source>
        <dbReference type="ARBA" id="ARBA00007835"/>
    </source>
</evidence>
<accession>A0A5J4T8P2</accession>
<dbReference type="EC" id="3.1.1.-" evidence="7"/>
<keyword evidence="5 7" id="KW-0443">Lipid metabolism</keyword>
<keyword evidence="4 7" id="KW-0442">Lipid degradation</keyword>
<evidence type="ECO:0000256" key="2">
    <source>
        <dbReference type="ARBA" id="ARBA00022729"/>
    </source>
</evidence>
<evidence type="ECO:0000313" key="8">
    <source>
        <dbReference type="EMBL" id="KAA6354617.1"/>
    </source>
</evidence>
<feature type="non-terminal residue" evidence="8">
    <location>
        <position position="279"/>
    </location>
</feature>
<sequence>MPDTNTGTCSNQFVAVDYNLHNNRNSSGLLPYTITLVEDYPGNSSTLDLTNILMVHGYFIMYNVPYTNDAYINLGYADYVMLSDTNAFYFANDTSVRANIFHKLLQQNKSQINITPQLQVKNLDDMQHILRYNRYWNDTESKHPVLSIQDPCASIAARCDLRIGLNKSNNSFELNKDDITHLTKKASGAIDAKVISSAMAKRNNFLTIMGPPTTHEVRNEGDPKSISVNFTDVDLVKLKQQLEDQAEKQFLFIDGIPIDKLKDGGFNWQMLVWYDEGKA</sequence>
<dbReference type="AlphaFoldDB" id="A0A5J4T8P2"/>
<comment type="similarity">
    <text evidence="1 7">Belongs to the phospholipase B-like family.</text>
</comment>
<keyword evidence="6" id="KW-0325">Glycoprotein</keyword>
<evidence type="ECO:0000256" key="7">
    <source>
        <dbReference type="RuleBase" id="RU364138"/>
    </source>
</evidence>
<comment type="function">
    <text evidence="7">Putative phospholipase.</text>
</comment>
<dbReference type="OrthoDB" id="443524at2759"/>
<evidence type="ECO:0000256" key="6">
    <source>
        <dbReference type="ARBA" id="ARBA00023180"/>
    </source>
</evidence>